<dbReference type="GO" id="GO:0000981">
    <property type="term" value="F:DNA-binding transcription factor activity, RNA polymerase II-specific"/>
    <property type="evidence" value="ECO:0007669"/>
    <property type="project" value="InterPro"/>
</dbReference>
<feature type="region of interest" description="Disordered" evidence="5">
    <location>
        <begin position="62"/>
        <end position="90"/>
    </location>
</feature>
<dbReference type="PROSITE" id="PS50048">
    <property type="entry name" value="ZN2_CY6_FUNGAL_2"/>
    <property type="match status" value="1"/>
</dbReference>
<evidence type="ECO:0000313" key="8">
    <source>
        <dbReference type="Proteomes" id="UP000813461"/>
    </source>
</evidence>
<dbReference type="SUPFAM" id="SSF57701">
    <property type="entry name" value="Zn2/Cys6 DNA-binding domain"/>
    <property type="match status" value="1"/>
</dbReference>
<dbReference type="SMART" id="SM00906">
    <property type="entry name" value="Fungal_trans"/>
    <property type="match status" value="1"/>
</dbReference>
<evidence type="ECO:0000256" key="3">
    <source>
        <dbReference type="ARBA" id="ARBA00023163"/>
    </source>
</evidence>
<dbReference type="Gene3D" id="4.10.240.10">
    <property type="entry name" value="Zn(2)-C6 fungal-type DNA-binding domain"/>
    <property type="match status" value="1"/>
</dbReference>
<gene>
    <name evidence="7" type="ORF">FB567DRAFT_225075</name>
</gene>
<accession>A0A8K0VS48</accession>
<keyword evidence="1" id="KW-0479">Metal-binding</keyword>
<feature type="domain" description="Zn(2)-C6 fungal-type" evidence="6">
    <location>
        <begin position="24"/>
        <end position="53"/>
    </location>
</feature>
<evidence type="ECO:0000256" key="1">
    <source>
        <dbReference type="ARBA" id="ARBA00022723"/>
    </source>
</evidence>
<reference evidence="7" key="1">
    <citation type="journal article" date="2021" name="Nat. Commun.">
        <title>Genetic determinants of endophytism in the Arabidopsis root mycobiome.</title>
        <authorList>
            <person name="Mesny F."/>
            <person name="Miyauchi S."/>
            <person name="Thiergart T."/>
            <person name="Pickel B."/>
            <person name="Atanasova L."/>
            <person name="Karlsson M."/>
            <person name="Huettel B."/>
            <person name="Barry K.W."/>
            <person name="Haridas S."/>
            <person name="Chen C."/>
            <person name="Bauer D."/>
            <person name="Andreopoulos W."/>
            <person name="Pangilinan J."/>
            <person name="LaButti K."/>
            <person name="Riley R."/>
            <person name="Lipzen A."/>
            <person name="Clum A."/>
            <person name="Drula E."/>
            <person name="Henrissat B."/>
            <person name="Kohler A."/>
            <person name="Grigoriev I.V."/>
            <person name="Martin F.M."/>
            <person name="Hacquard S."/>
        </authorList>
    </citation>
    <scope>NUCLEOTIDE SEQUENCE</scope>
    <source>
        <strain evidence="7">MPI-SDFR-AT-0120</strain>
    </source>
</reference>
<dbReference type="GO" id="GO:0000978">
    <property type="term" value="F:RNA polymerase II cis-regulatory region sequence-specific DNA binding"/>
    <property type="evidence" value="ECO:0007669"/>
    <property type="project" value="TreeGrafter"/>
</dbReference>
<dbReference type="CDD" id="cd12148">
    <property type="entry name" value="fungal_TF_MHR"/>
    <property type="match status" value="1"/>
</dbReference>
<evidence type="ECO:0000256" key="2">
    <source>
        <dbReference type="ARBA" id="ARBA00023015"/>
    </source>
</evidence>
<sequence length="678" mass="75929">MMETIVDIPASVYRSKRARYAPRACQECKRRKVRCDGKAPCARCAGHSVDCEYASSATGFSSKTTRASTARRRLETSYGRSATNLPRSPSVARVLQHHSPTSGSTSKQIDATQSQAFGASRPPPEFTTNVPEFCGPSSTEYVLNAVSGNLRAMGMQSAILDKHSESGVPATSSGRLAQYGPFMKLLTMDPLWDMMREDAQVLIDDWCEGLGTVYPIVSRGKMMATADKVFDALHLAHMEGLRERGGSVAEALFDHNTNKLKIVLAIGMTKEAGGREHQAQRLFQSTSEAVEGLIWNPEGLHGIQLLYLVAMYHYHLNEEVRTGRCIAFAARLCLEAGLHRRGMLDKLYPDAAECAEALQAFWAVYMLERRLSLGQGIPFSIQDSYIDRSLYTVDIPNPLLPALLQWTKLAGKVWHALNNQTEKTYESKMEDINYLDYQILAWYDGLSSHLQLPHDTIWDHETQFEPTYYHSVIIVRKAHLRNLVYRPVLQSPTHSHQNEHVLLKAIEISKETIRTMYHLDERTALVRTHPMFFQQLLLTAFGNLLLAVVSTGPSIRASLRKEFDMFLHLFHRLSSGCDALRHTWQRLQGLRDLHLRLGQGSQIHTAGNHDESSNDAGAETLCFDDIFPNMPLLSTSANTVSTDELLGADIGGSIEVGFRPEDFLDASNLFDFPFLDLI</sequence>
<dbReference type="GO" id="GO:0005634">
    <property type="term" value="C:nucleus"/>
    <property type="evidence" value="ECO:0007669"/>
    <property type="project" value="TreeGrafter"/>
</dbReference>
<dbReference type="InterPro" id="IPR051127">
    <property type="entry name" value="Fungal_SecMet_Regulators"/>
</dbReference>
<dbReference type="InterPro" id="IPR001138">
    <property type="entry name" value="Zn2Cys6_DnaBD"/>
</dbReference>
<keyword evidence="3" id="KW-0804">Transcription</keyword>
<keyword evidence="2" id="KW-0805">Transcription regulation</keyword>
<comment type="caution">
    <text evidence="7">The sequence shown here is derived from an EMBL/GenBank/DDBJ whole genome shotgun (WGS) entry which is preliminary data.</text>
</comment>
<dbReference type="Proteomes" id="UP000813461">
    <property type="component" value="Unassembled WGS sequence"/>
</dbReference>
<dbReference type="Pfam" id="PF00172">
    <property type="entry name" value="Zn_clus"/>
    <property type="match status" value="1"/>
</dbReference>
<name>A0A8K0VS48_9PLEO</name>
<keyword evidence="4" id="KW-0539">Nucleus</keyword>
<feature type="compositionally biased region" description="Polar residues" evidence="5">
    <location>
        <begin position="78"/>
        <end position="87"/>
    </location>
</feature>
<dbReference type="EMBL" id="JAGMVJ010000029">
    <property type="protein sequence ID" value="KAH7069497.1"/>
    <property type="molecule type" value="Genomic_DNA"/>
</dbReference>
<organism evidence="7 8">
    <name type="scientific">Paraphoma chrysanthemicola</name>
    <dbReference type="NCBI Taxonomy" id="798071"/>
    <lineage>
        <taxon>Eukaryota</taxon>
        <taxon>Fungi</taxon>
        <taxon>Dikarya</taxon>
        <taxon>Ascomycota</taxon>
        <taxon>Pezizomycotina</taxon>
        <taxon>Dothideomycetes</taxon>
        <taxon>Pleosporomycetidae</taxon>
        <taxon>Pleosporales</taxon>
        <taxon>Pleosporineae</taxon>
        <taxon>Phaeosphaeriaceae</taxon>
        <taxon>Paraphoma</taxon>
    </lineage>
</organism>
<evidence type="ECO:0000313" key="7">
    <source>
        <dbReference type="EMBL" id="KAH7069497.1"/>
    </source>
</evidence>
<dbReference type="GO" id="GO:0000435">
    <property type="term" value="P:positive regulation of transcription from RNA polymerase II promoter by galactose"/>
    <property type="evidence" value="ECO:0007669"/>
    <property type="project" value="TreeGrafter"/>
</dbReference>
<evidence type="ECO:0000259" key="6">
    <source>
        <dbReference type="PROSITE" id="PS50048"/>
    </source>
</evidence>
<evidence type="ECO:0000256" key="4">
    <source>
        <dbReference type="ARBA" id="ARBA00023242"/>
    </source>
</evidence>
<dbReference type="PANTHER" id="PTHR47424">
    <property type="entry name" value="REGULATORY PROTEIN GAL4"/>
    <property type="match status" value="1"/>
</dbReference>
<dbReference type="SMART" id="SM00066">
    <property type="entry name" value="GAL4"/>
    <property type="match status" value="1"/>
</dbReference>
<dbReference type="GO" id="GO:0006351">
    <property type="term" value="P:DNA-templated transcription"/>
    <property type="evidence" value="ECO:0007669"/>
    <property type="project" value="InterPro"/>
</dbReference>
<dbReference type="PANTHER" id="PTHR47424:SF5">
    <property type="entry name" value="ZN(II)2CYS6 TRANSCRIPTION FACTOR (EUROFUNG)"/>
    <property type="match status" value="1"/>
</dbReference>
<dbReference type="Pfam" id="PF04082">
    <property type="entry name" value="Fungal_trans"/>
    <property type="match status" value="1"/>
</dbReference>
<proteinExistence type="predicted"/>
<dbReference type="InterPro" id="IPR036864">
    <property type="entry name" value="Zn2-C6_fun-type_DNA-bd_sf"/>
</dbReference>
<keyword evidence="8" id="KW-1185">Reference proteome</keyword>
<dbReference type="OrthoDB" id="3971593at2759"/>
<dbReference type="GO" id="GO:0008270">
    <property type="term" value="F:zinc ion binding"/>
    <property type="evidence" value="ECO:0007669"/>
    <property type="project" value="InterPro"/>
</dbReference>
<dbReference type="AlphaFoldDB" id="A0A8K0VS48"/>
<evidence type="ECO:0000256" key="5">
    <source>
        <dbReference type="SAM" id="MobiDB-lite"/>
    </source>
</evidence>
<dbReference type="CDD" id="cd00067">
    <property type="entry name" value="GAL4"/>
    <property type="match status" value="1"/>
</dbReference>
<protein>
    <recommendedName>
        <fullName evidence="6">Zn(2)-C6 fungal-type domain-containing protein</fullName>
    </recommendedName>
</protein>
<dbReference type="PROSITE" id="PS00463">
    <property type="entry name" value="ZN2_CY6_FUNGAL_1"/>
    <property type="match status" value="1"/>
</dbReference>
<dbReference type="InterPro" id="IPR007219">
    <property type="entry name" value="XnlR_reg_dom"/>
</dbReference>